<gene>
    <name evidence="3" type="ORF">Pan181_51890</name>
</gene>
<protein>
    <recommendedName>
        <fullName evidence="2">Ice-binding protein C-terminal domain-containing protein</fullName>
    </recommendedName>
</protein>
<keyword evidence="1" id="KW-0732">Signal</keyword>
<organism evidence="3 4">
    <name type="scientific">Aeoliella mucimassa</name>
    <dbReference type="NCBI Taxonomy" id="2527972"/>
    <lineage>
        <taxon>Bacteria</taxon>
        <taxon>Pseudomonadati</taxon>
        <taxon>Planctomycetota</taxon>
        <taxon>Planctomycetia</taxon>
        <taxon>Pirellulales</taxon>
        <taxon>Lacipirellulaceae</taxon>
        <taxon>Aeoliella</taxon>
    </lineage>
</organism>
<dbReference type="PROSITE" id="PS00018">
    <property type="entry name" value="EF_HAND_1"/>
    <property type="match status" value="1"/>
</dbReference>
<evidence type="ECO:0000256" key="1">
    <source>
        <dbReference type="SAM" id="SignalP"/>
    </source>
</evidence>
<sequence precursor="true">MNTSRSRYFKVSLAAAASGLTMGSAHAVVVTTVHDSTSPWNAADSPEIDFDITADGVDDYQLLFAGNNAQKPQITTLGFNGDGQNQIFLPNADENVRTLEVLSTGATIDSSMYSGTMLNEAFFYLNWNNNHYGNWGGPGGATAPDPIQGPVEGYVGLAVAAGDGNFNYGYAHVGIDVRNAMAALAGASISLYETGYETEVNTAITIAEPPPRLTIEVNTTTGEVSMQNVDTNDVTFDYYRITSSGGALREQDGFWLSLDDQNIGAGGNAAGDFNDDGTVNLADYTVWRDNLGSTGGLPNDDTLDGVVDHDYYQLWKDNFGTTAGEGGPLGWIEQGGSDSTILAETFLDEAGSTLTAGSSYSLGNAFATGGAQDLVFRYAQDGKLLIGSVVYTSSASSVGASQVPEPGTLTLLVAAGLTLAGTCRMRR</sequence>
<dbReference type="Pfam" id="PF07589">
    <property type="entry name" value="PEP-CTERM"/>
    <property type="match status" value="1"/>
</dbReference>
<dbReference type="AlphaFoldDB" id="A0A518AW58"/>
<evidence type="ECO:0000313" key="3">
    <source>
        <dbReference type="EMBL" id="QDU58948.1"/>
    </source>
</evidence>
<dbReference type="RefSeq" id="WP_145251510.1">
    <property type="nucleotide sequence ID" value="NZ_CP036278.1"/>
</dbReference>
<name>A0A518AW58_9BACT</name>
<feature type="chain" id="PRO_5022098188" description="Ice-binding protein C-terminal domain-containing protein" evidence="1">
    <location>
        <begin position="28"/>
        <end position="427"/>
    </location>
</feature>
<feature type="signal peptide" evidence="1">
    <location>
        <begin position="1"/>
        <end position="27"/>
    </location>
</feature>
<evidence type="ECO:0000259" key="2">
    <source>
        <dbReference type="Pfam" id="PF07589"/>
    </source>
</evidence>
<dbReference type="OrthoDB" id="252303at2"/>
<evidence type="ECO:0000313" key="4">
    <source>
        <dbReference type="Proteomes" id="UP000315750"/>
    </source>
</evidence>
<dbReference type="Proteomes" id="UP000315750">
    <property type="component" value="Chromosome"/>
</dbReference>
<dbReference type="KEGG" id="amuc:Pan181_51890"/>
<accession>A0A518AW58</accession>
<dbReference type="InterPro" id="IPR018247">
    <property type="entry name" value="EF_Hand_1_Ca_BS"/>
</dbReference>
<dbReference type="InterPro" id="IPR013424">
    <property type="entry name" value="Ice-binding_C"/>
</dbReference>
<reference evidence="3 4" key="1">
    <citation type="submission" date="2019-02" db="EMBL/GenBank/DDBJ databases">
        <title>Deep-cultivation of Planctomycetes and their phenomic and genomic characterization uncovers novel biology.</title>
        <authorList>
            <person name="Wiegand S."/>
            <person name="Jogler M."/>
            <person name="Boedeker C."/>
            <person name="Pinto D."/>
            <person name="Vollmers J."/>
            <person name="Rivas-Marin E."/>
            <person name="Kohn T."/>
            <person name="Peeters S.H."/>
            <person name="Heuer A."/>
            <person name="Rast P."/>
            <person name="Oberbeckmann S."/>
            <person name="Bunk B."/>
            <person name="Jeske O."/>
            <person name="Meyerdierks A."/>
            <person name="Storesund J.E."/>
            <person name="Kallscheuer N."/>
            <person name="Luecker S."/>
            <person name="Lage O.M."/>
            <person name="Pohl T."/>
            <person name="Merkel B.J."/>
            <person name="Hornburger P."/>
            <person name="Mueller R.-W."/>
            <person name="Bruemmer F."/>
            <person name="Labrenz M."/>
            <person name="Spormann A.M."/>
            <person name="Op den Camp H."/>
            <person name="Overmann J."/>
            <person name="Amann R."/>
            <person name="Jetten M.S.M."/>
            <person name="Mascher T."/>
            <person name="Medema M.H."/>
            <person name="Devos D.P."/>
            <person name="Kaster A.-K."/>
            <person name="Ovreas L."/>
            <person name="Rohde M."/>
            <person name="Galperin M.Y."/>
            <person name="Jogler C."/>
        </authorList>
    </citation>
    <scope>NUCLEOTIDE SEQUENCE [LARGE SCALE GENOMIC DNA]</scope>
    <source>
        <strain evidence="3 4">Pan181</strain>
    </source>
</reference>
<keyword evidence="4" id="KW-1185">Reference proteome</keyword>
<feature type="domain" description="Ice-binding protein C-terminal" evidence="2">
    <location>
        <begin position="402"/>
        <end position="427"/>
    </location>
</feature>
<proteinExistence type="predicted"/>
<dbReference type="EMBL" id="CP036278">
    <property type="protein sequence ID" value="QDU58948.1"/>
    <property type="molecule type" value="Genomic_DNA"/>
</dbReference>